<feature type="compositionally biased region" description="Polar residues" evidence="3">
    <location>
        <begin position="476"/>
        <end position="490"/>
    </location>
</feature>
<dbReference type="Gene3D" id="1.20.1270.60">
    <property type="entry name" value="Arfaptin homology (AH) domain/BAR domain"/>
    <property type="match status" value="1"/>
</dbReference>
<sequence length="802" mass="89367">MLSLHEQMPFQVYLLSSGAFHILTHYHHTPRYRAMDSLTKTEYVTAFLSNCSPKDSMSLFRQKLEQVRSDNDVLACWIRERMEIEKQYSGSLHKLAMSMQNIMPQSISFSDAWKQLEAETLEIAKYRNQITHQLGSQIYKPVVEYYTSSPQIASLRELAERLTNIANELSPSQGLMKLSKPSKSDALHSRANWDAEAPLAFEKLQSLDEERLLILKQVYLSIASLESDACASQQDLLSKSMEVYMDLPIEDEIKKYSQPAVSEVDPSSTPETPNTPFSSTKEHGGDGKLKNRVTTLFRRKSTAPKKNDKSSPKSPRAGKLASIFNKKPKDSDSDFKEVGASPTANHSVYSFSNQSHASSFARPVHDFRVNNHGEVEGENEETIRPNLLERNQIHPSLDQPGSHEPYDFSAQRNDISVQKPESATSPERTREKESLFLTTNDFEPAIPTSSSPSTNPQSPQYENKQAPESDEAVIENVSNTLRRNTTISRHSTLGGTNTSTSSGQAADMSSLPNFSTMSLQTHDHHEVIPGWLPELPKTDGLSAAIVETFSGELSSSGLLHPSCVGTVYMKYAPKVGEFSKELGVQIASNFSLSIIKRDENFVRASSSNDCFHLATDKLESPLPVLGYTLQLDSVNGTRSIPLTVVQKWKHEDTSSSMIAFIKPNPAWKNLGNTLTIQKLVIIVYLGENILVKSCQSSPAGEFSRKTSKLKLHFSDITVSSSGFKVLARFVVSPNTAIRKPVIGLRFRMNDNTNDAGLVKLFERPELESPASSRRSALESAYEEKKIPTSYTSHIRDCILYPS</sequence>
<dbReference type="SMART" id="SM00055">
    <property type="entry name" value="FCH"/>
    <property type="match status" value="1"/>
</dbReference>
<dbReference type="OrthoDB" id="331602at2759"/>
<organism evidence="6 7">
    <name type="scientific">Schizosaccharomyces cryophilus (strain OY26 / ATCC MYA-4695 / CBS 11777 / NBRC 106824 / NRRL Y48691)</name>
    <name type="common">Fission yeast</name>
    <dbReference type="NCBI Taxonomy" id="653667"/>
    <lineage>
        <taxon>Eukaryota</taxon>
        <taxon>Fungi</taxon>
        <taxon>Dikarya</taxon>
        <taxon>Ascomycota</taxon>
        <taxon>Taphrinomycotina</taxon>
        <taxon>Schizosaccharomycetes</taxon>
        <taxon>Schizosaccharomycetales</taxon>
        <taxon>Schizosaccharomycetaceae</taxon>
        <taxon>Schizosaccharomyces</taxon>
    </lineage>
</organism>
<dbReference type="PANTHER" id="PTHR23065">
    <property type="entry name" value="PROLINE-SERINE-THREONINE PHOSPHATASE INTERACTING PROTEIN 1"/>
    <property type="match status" value="1"/>
</dbReference>
<evidence type="ECO:0000256" key="3">
    <source>
        <dbReference type="SAM" id="MobiDB-lite"/>
    </source>
</evidence>
<feature type="compositionally biased region" description="Low complexity" evidence="3">
    <location>
        <begin position="447"/>
        <end position="460"/>
    </location>
</feature>
<protein>
    <submittedName>
        <fullName evidence="6">Cytoskeletal protein Syp1</fullName>
    </submittedName>
</protein>
<dbReference type="PROSITE" id="PS51072">
    <property type="entry name" value="MHD"/>
    <property type="match status" value="1"/>
</dbReference>
<evidence type="ECO:0000259" key="4">
    <source>
        <dbReference type="PROSITE" id="PS51072"/>
    </source>
</evidence>
<dbReference type="GO" id="GO:0032153">
    <property type="term" value="C:cell division site"/>
    <property type="evidence" value="ECO:0007669"/>
    <property type="project" value="TreeGrafter"/>
</dbReference>
<evidence type="ECO:0000313" key="6">
    <source>
        <dbReference type="EMBL" id="EPY54004.1"/>
    </source>
</evidence>
<reference evidence="6 7" key="1">
    <citation type="journal article" date="2011" name="Science">
        <title>Comparative functional genomics of the fission yeasts.</title>
        <authorList>
            <person name="Rhind N."/>
            <person name="Chen Z."/>
            <person name="Yassour M."/>
            <person name="Thompson D.A."/>
            <person name="Haas B.J."/>
            <person name="Habib N."/>
            <person name="Wapinski I."/>
            <person name="Roy S."/>
            <person name="Lin M.F."/>
            <person name="Heiman D.I."/>
            <person name="Young S.K."/>
            <person name="Furuya K."/>
            <person name="Guo Y."/>
            <person name="Pidoux A."/>
            <person name="Chen H.M."/>
            <person name="Robbertse B."/>
            <person name="Goldberg J.M."/>
            <person name="Aoki K."/>
            <person name="Bayne E.H."/>
            <person name="Berlin A.M."/>
            <person name="Desjardins C.A."/>
            <person name="Dobbs E."/>
            <person name="Dukaj L."/>
            <person name="Fan L."/>
            <person name="FitzGerald M.G."/>
            <person name="French C."/>
            <person name="Gujja S."/>
            <person name="Hansen K."/>
            <person name="Keifenheim D."/>
            <person name="Levin J.Z."/>
            <person name="Mosher R.A."/>
            <person name="Mueller C.A."/>
            <person name="Pfiffner J."/>
            <person name="Priest M."/>
            <person name="Russ C."/>
            <person name="Smialowska A."/>
            <person name="Swoboda P."/>
            <person name="Sykes S.M."/>
            <person name="Vaughn M."/>
            <person name="Vengrova S."/>
            <person name="Yoder R."/>
            <person name="Zeng Q."/>
            <person name="Allshire R."/>
            <person name="Baulcombe D."/>
            <person name="Birren B.W."/>
            <person name="Brown W."/>
            <person name="Ekwall K."/>
            <person name="Kellis M."/>
            <person name="Leatherwood J."/>
            <person name="Levin H."/>
            <person name="Margalit H."/>
            <person name="Martienssen R."/>
            <person name="Nieduszynski C.A."/>
            <person name="Spatafora J.W."/>
            <person name="Friedman N."/>
            <person name="Dalgaard J.Z."/>
            <person name="Baumann P."/>
            <person name="Niki H."/>
            <person name="Regev A."/>
            <person name="Nusbaum C."/>
        </authorList>
    </citation>
    <scope>NUCLEOTIDE SEQUENCE [LARGE SCALE GENOMIC DNA]</scope>
    <source>
        <strain evidence="7">OY26 / ATCC MYA-4695 / CBS 11777 / NBRC 106824 / NRRL Y48691</strain>
    </source>
</reference>
<evidence type="ECO:0000259" key="5">
    <source>
        <dbReference type="PROSITE" id="PS51741"/>
    </source>
</evidence>
<dbReference type="GO" id="GO:0032185">
    <property type="term" value="P:septin cytoskeleton organization"/>
    <property type="evidence" value="ECO:0007669"/>
    <property type="project" value="TreeGrafter"/>
</dbReference>
<dbReference type="STRING" id="653667.S9W616"/>
<dbReference type="PROSITE" id="PS51741">
    <property type="entry name" value="F_BAR"/>
    <property type="match status" value="1"/>
</dbReference>
<dbReference type="InterPro" id="IPR028565">
    <property type="entry name" value="MHD"/>
</dbReference>
<dbReference type="HOGENOM" id="CLU_011037_0_0_1"/>
<dbReference type="GO" id="GO:0030479">
    <property type="term" value="C:actin cortical patch"/>
    <property type="evidence" value="ECO:0007669"/>
    <property type="project" value="EnsemblFungi"/>
</dbReference>
<proteinExistence type="predicted"/>
<keyword evidence="1" id="KW-0254">Endocytosis</keyword>
<name>S9W616_SCHCR</name>
<feature type="domain" description="F-BAR" evidence="5">
    <location>
        <begin position="41"/>
        <end position="169"/>
    </location>
</feature>
<dbReference type="Pfam" id="PF10291">
    <property type="entry name" value="muHD"/>
    <property type="match status" value="1"/>
</dbReference>
<dbReference type="SUPFAM" id="SSF103657">
    <property type="entry name" value="BAR/IMD domain-like"/>
    <property type="match status" value="1"/>
</dbReference>
<feature type="compositionally biased region" description="Basic and acidic residues" evidence="3">
    <location>
        <begin position="280"/>
        <end position="289"/>
    </location>
</feature>
<dbReference type="AlphaFoldDB" id="S9W616"/>
<evidence type="ECO:0000256" key="1">
    <source>
        <dbReference type="ARBA" id="ARBA00022583"/>
    </source>
</evidence>
<evidence type="ECO:0000313" key="7">
    <source>
        <dbReference type="Proteomes" id="UP000015464"/>
    </source>
</evidence>
<evidence type="ECO:0000256" key="2">
    <source>
        <dbReference type="PROSITE-ProRule" id="PRU01077"/>
    </source>
</evidence>
<dbReference type="Pfam" id="PF00611">
    <property type="entry name" value="FCH"/>
    <property type="match status" value="1"/>
</dbReference>
<dbReference type="OMA" id="NRITWRY"/>
<dbReference type="GO" id="GO:0005886">
    <property type="term" value="C:plasma membrane"/>
    <property type="evidence" value="ECO:0007669"/>
    <property type="project" value="TreeGrafter"/>
</dbReference>
<dbReference type="InterPro" id="IPR031160">
    <property type="entry name" value="F_BAR_dom"/>
</dbReference>
<feature type="compositionally biased region" description="Polar residues" evidence="3">
    <location>
        <begin position="265"/>
        <end position="279"/>
    </location>
</feature>
<dbReference type="EMBL" id="KE546988">
    <property type="protein sequence ID" value="EPY54004.1"/>
    <property type="molecule type" value="Genomic_DNA"/>
</dbReference>
<dbReference type="RefSeq" id="XP_013020889.1">
    <property type="nucleotide sequence ID" value="XM_013165435.1"/>
</dbReference>
<feature type="compositionally biased region" description="Low complexity" evidence="3">
    <location>
        <begin position="491"/>
        <end position="503"/>
    </location>
</feature>
<feature type="compositionally biased region" description="Basic and acidic residues" evidence="3">
    <location>
        <begin position="327"/>
        <end position="337"/>
    </location>
</feature>
<dbReference type="GO" id="GO:0006897">
    <property type="term" value="P:endocytosis"/>
    <property type="evidence" value="ECO:0007669"/>
    <property type="project" value="UniProtKB-KW"/>
</dbReference>
<feature type="region of interest" description="Disordered" evidence="3">
    <location>
        <begin position="257"/>
        <end position="340"/>
    </location>
</feature>
<keyword evidence="2" id="KW-0175">Coiled coil</keyword>
<feature type="compositionally biased region" description="Polar residues" evidence="3">
    <location>
        <begin position="410"/>
        <end position="426"/>
    </location>
</feature>
<feature type="region of interest" description="Disordered" evidence="3">
    <location>
        <begin position="393"/>
        <end position="507"/>
    </location>
</feature>
<accession>S9W616</accession>
<dbReference type="GeneID" id="25037095"/>
<gene>
    <name evidence="6" type="ORF">SPOG_02773</name>
</gene>
<dbReference type="InterPro" id="IPR018808">
    <property type="entry name" value="Muniscin_C"/>
</dbReference>
<dbReference type="eggNOG" id="ENOG502RS0E">
    <property type="taxonomic scope" value="Eukaryota"/>
</dbReference>
<keyword evidence="7" id="KW-1185">Reference proteome</keyword>
<dbReference type="InterPro" id="IPR001060">
    <property type="entry name" value="FCH_dom"/>
</dbReference>
<dbReference type="PANTHER" id="PTHR23065:SF54">
    <property type="entry name" value="SUPPRESSOR OF YEAST PROFILIN DELETION"/>
    <property type="match status" value="1"/>
</dbReference>
<dbReference type="Proteomes" id="UP000015464">
    <property type="component" value="Unassembled WGS sequence"/>
</dbReference>
<dbReference type="InterPro" id="IPR027267">
    <property type="entry name" value="AH/BAR_dom_sf"/>
</dbReference>
<dbReference type="GO" id="GO:0030139">
    <property type="term" value="C:endocytic vesicle"/>
    <property type="evidence" value="ECO:0007669"/>
    <property type="project" value="EnsemblFungi"/>
</dbReference>
<feature type="domain" description="MHD" evidence="4">
    <location>
        <begin position="538"/>
        <end position="793"/>
    </location>
</feature>